<dbReference type="EC" id="3.1.3.5" evidence="3"/>
<evidence type="ECO:0000256" key="2">
    <source>
        <dbReference type="ARBA" id="ARBA00011062"/>
    </source>
</evidence>
<organism evidence="7 8">
    <name type="scientific">Rhodococcus olei</name>
    <dbReference type="NCBI Taxonomy" id="2161675"/>
    <lineage>
        <taxon>Bacteria</taxon>
        <taxon>Bacillati</taxon>
        <taxon>Actinomycetota</taxon>
        <taxon>Actinomycetes</taxon>
        <taxon>Mycobacteriales</taxon>
        <taxon>Nocardiaceae</taxon>
        <taxon>Rhodococcus</taxon>
    </lineage>
</organism>
<keyword evidence="4" id="KW-0479">Metal-binding</keyword>
<gene>
    <name evidence="7" type="ORF">GCM10023094_48010</name>
</gene>
<dbReference type="Pfam" id="PF01975">
    <property type="entry name" value="SurE"/>
    <property type="match status" value="1"/>
</dbReference>
<proteinExistence type="inferred from homology"/>
<comment type="catalytic activity">
    <reaction evidence="1">
        <text>a ribonucleoside 5'-phosphate + H2O = a ribonucleoside + phosphate</text>
        <dbReference type="Rhea" id="RHEA:12484"/>
        <dbReference type="ChEBI" id="CHEBI:15377"/>
        <dbReference type="ChEBI" id="CHEBI:18254"/>
        <dbReference type="ChEBI" id="CHEBI:43474"/>
        <dbReference type="ChEBI" id="CHEBI:58043"/>
        <dbReference type="EC" id="3.1.3.5"/>
    </reaction>
</comment>
<dbReference type="Gene3D" id="3.40.1210.10">
    <property type="entry name" value="Survival protein SurE-like phosphatase/nucleotidase"/>
    <property type="match status" value="1"/>
</dbReference>
<reference evidence="8" key="1">
    <citation type="journal article" date="2019" name="Int. J. Syst. Evol. Microbiol.">
        <title>The Global Catalogue of Microorganisms (GCM) 10K type strain sequencing project: providing services to taxonomists for standard genome sequencing and annotation.</title>
        <authorList>
            <consortium name="The Broad Institute Genomics Platform"/>
            <consortium name="The Broad Institute Genome Sequencing Center for Infectious Disease"/>
            <person name="Wu L."/>
            <person name="Ma J."/>
        </authorList>
    </citation>
    <scope>NUCLEOTIDE SEQUENCE [LARGE SCALE GENOMIC DNA]</scope>
    <source>
        <strain evidence="8">JCM 32206</strain>
    </source>
</reference>
<evidence type="ECO:0000256" key="5">
    <source>
        <dbReference type="ARBA" id="ARBA00022801"/>
    </source>
</evidence>
<keyword evidence="5" id="KW-0378">Hydrolase</keyword>
<evidence type="ECO:0000313" key="7">
    <source>
        <dbReference type="EMBL" id="GAA4488331.1"/>
    </source>
</evidence>
<name>A0ABP8PKM5_9NOCA</name>
<evidence type="ECO:0000256" key="1">
    <source>
        <dbReference type="ARBA" id="ARBA00000815"/>
    </source>
</evidence>
<dbReference type="Proteomes" id="UP001501183">
    <property type="component" value="Unassembled WGS sequence"/>
</dbReference>
<keyword evidence="8" id="KW-1185">Reference proteome</keyword>
<dbReference type="InterPro" id="IPR002828">
    <property type="entry name" value="SurE-like_Pase/nucleotidase"/>
</dbReference>
<dbReference type="EMBL" id="BAABFB010000072">
    <property type="protein sequence ID" value="GAA4488331.1"/>
    <property type="molecule type" value="Genomic_DNA"/>
</dbReference>
<evidence type="ECO:0000313" key="8">
    <source>
        <dbReference type="Proteomes" id="UP001501183"/>
    </source>
</evidence>
<evidence type="ECO:0000256" key="4">
    <source>
        <dbReference type="ARBA" id="ARBA00022723"/>
    </source>
</evidence>
<feature type="domain" description="Survival protein SurE-like phosphatase/nucleotidase" evidence="6">
    <location>
        <begin position="4"/>
        <end position="184"/>
    </location>
</feature>
<dbReference type="RefSeq" id="WP_345351464.1">
    <property type="nucleotide sequence ID" value="NZ_BAABFB010000072.1"/>
</dbReference>
<dbReference type="PANTHER" id="PTHR30457:SF0">
    <property type="entry name" value="PHOSPHATASE, PUTATIVE (AFU_ORTHOLOGUE AFUA_4G01070)-RELATED"/>
    <property type="match status" value="1"/>
</dbReference>
<dbReference type="InterPro" id="IPR030048">
    <property type="entry name" value="SurE"/>
</dbReference>
<comment type="similarity">
    <text evidence="2">Belongs to the SurE nucleotidase family.</text>
</comment>
<sequence>MRTLIVNDDGVDSPGIAVLARVAYEAGLDVTVAAPSVDRSGTSAALTSLEENGRMVIERRTIAGLPDVEVTAVEASPAMIVFVSASGAFGPEPELVLSGINHGPNTGHAVLHSGTVGAAFTAANQGARAVALSMDSATPEHWDTAAEVARRAIDWVGEAAPPGTVLNVNIPDVAVGSLRGIRPAPLAAFGAVQAEITDASSTFVAVSFIPVRAGESERSDSGLLRTGWATVTLIRAPSEISNIDLSGLTTG</sequence>
<protein>
    <recommendedName>
        <fullName evidence="3">5'-nucleotidase</fullName>
        <ecNumber evidence="3">3.1.3.5</ecNumber>
    </recommendedName>
</protein>
<dbReference type="PANTHER" id="PTHR30457">
    <property type="entry name" value="5'-NUCLEOTIDASE SURE"/>
    <property type="match status" value="1"/>
</dbReference>
<dbReference type="SUPFAM" id="SSF64167">
    <property type="entry name" value="SurE-like"/>
    <property type="match status" value="1"/>
</dbReference>
<comment type="caution">
    <text evidence="7">The sequence shown here is derived from an EMBL/GenBank/DDBJ whole genome shotgun (WGS) entry which is preliminary data.</text>
</comment>
<accession>A0ABP8PKM5</accession>
<evidence type="ECO:0000259" key="6">
    <source>
        <dbReference type="Pfam" id="PF01975"/>
    </source>
</evidence>
<dbReference type="InterPro" id="IPR036523">
    <property type="entry name" value="SurE-like_sf"/>
</dbReference>
<evidence type="ECO:0000256" key="3">
    <source>
        <dbReference type="ARBA" id="ARBA00012643"/>
    </source>
</evidence>